<gene>
    <name evidence="2" type="ORF">EHC69_17475</name>
    <name evidence="1" type="ORF">I7278_22740</name>
</gene>
<dbReference type="RefSeq" id="WP_159408424.1">
    <property type="nucleotide sequence ID" value="NZ_CP034298.1"/>
</dbReference>
<sequence length="175" mass="20475">MNNKYHRFIRLPKPIINKTAATLQLAEYYDALDVFRCLCARTHHHSFQSNMAYHGELLGIQKRLNSKLKPLGYKLVSRQVPVGIQRAHKVDEKERRWGFEEMQPHEHEKHLKSSEAIKQLYDLDKTCRKLERKQRRAKKIKSIQDSNALALCLPLSKQEALDLQEFITGTSNLNL</sequence>
<evidence type="ECO:0000313" key="2">
    <source>
        <dbReference type="EMBL" id="QHH10968.1"/>
    </source>
</evidence>
<evidence type="ECO:0000313" key="3">
    <source>
        <dbReference type="Proteomes" id="UP000464718"/>
    </source>
</evidence>
<proteinExistence type="predicted"/>
<reference evidence="2 3" key="2">
    <citation type="submission" date="2018-12" db="EMBL/GenBank/DDBJ databases">
        <title>Genomic insights into the evolutionary origins and pathogenicity of five Vibrio parahaemolyticus strains isolated from the shrimp with acute hepatopancreatic necrosis disease (AHPND).</title>
        <authorList>
            <person name="Yang Q."/>
            <person name="Dong X."/>
            <person name="Xie G."/>
            <person name="Fu S."/>
            <person name="Zou P."/>
            <person name="Sun J."/>
            <person name="Wang Y."/>
            <person name="Huang J."/>
        </authorList>
    </citation>
    <scope>NUCLEOTIDE SEQUENCE [LARGE SCALE GENOMIC DNA]</scope>
    <source>
        <strain evidence="2 3">20160303005-1</strain>
    </source>
</reference>
<accession>A0A7Z2MUS6</accession>
<evidence type="ECO:0000313" key="1">
    <source>
        <dbReference type="EMBL" id="HAS6679606.1"/>
    </source>
</evidence>
<organism evidence="1">
    <name type="scientific">Vibrio parahaemolyticus</name>
    <dbReference type="NCBI Taxonomy" id="670"/>
    <lineage>
        <taxon>Bacteria</taxon>
        <taxon>Pseudomonadati</taxon>
        <taxon>Pseudomonadota</taxon>
        <taxon>Gammaproteobacteria</taxon>
        <taxon>Vibrionales</taxon>
        <taxon>Vibrionaceae</taxon>
        <taxon>Vibrio</taxon>
    </lineage>
</organism>
<dbReference type="Proteomes" id="UP000464718">
    <property type="component" value="Chromosome i"/>
</dbReference>
<reference evidence="1" key="3">
    <citation type="submission" date="2019-12" db="EMBL/GenBank/DDBJ databases">
        <authorList>
            <consortium name="NCBI Pathogen Detection Project"/>
        </authorList>
    </citation>
    <scope>NUCLEOTIDE SEQUENCE</scope>
    <source>
        <strain evidence="1">1930</strain>
    </source>
</reference>
<protein>
    <submittedName>
        <fullName evidence="1">Uncharacterized protein</fullName>
    </submittedName>
</protein>
<dbReference type="EMBL" id="CP034298">
    <property type="protein sequence ID" value="QHH10968.1"/>
    <property type="molecule type" value="Genomic_DNA"/>
</dbReference>
<dbReference type="EMBL" id="DACQKT010000016">
    <property type="protein sequence ID" value="HAS6679606.1"/>
    <property type="molecule type" value="Genomic_DNA"/>
</dbReference>
<reference evidence="1" key="1">
    <citation type="journal article" date="2018" name="Genome Biol.">
        <title>SKESA: strategic k-mer extension for scrupulous assemblies.</title>
        <authorList>
            <person name="Souvorov A."/>
            <person name="Agarwala R."/>
            <person name="Lipman D.J."/>
        </authorList>
    </citation>
    <scope>NUCLEOTIDE SEQUENCE</scope>
    <source>
        <strain evidence="1">1930</strain>
    </source>
</reference>
<name>A0A7Z2MUS6_VIBPH</name>
<dbReference type="AlphaFoldDB" id="A0A7Z2MUS6"/>
<dbReference type="Proteomes" id="UP000856022">
    <property type="component" value="Unassembled WGS sequence"/>
</dbReference>